<evidence type="ECO:0000313" key="23">
    <source>
        <dbReference type="Proteomes" id="UP000284220"/>
    </source>
</evidence>
<reference evidence="16 27" key="3">
    <citation type="submission" date="2019-07" db="EMBL/GenBank/DDBJ databases">
        <authorList>
            <person name="Hibberd C M."/>
            <person name="Gehrig L. J."/>
            <person name="Chang H.-W."/>
            <person name="Venkatesh S."/>
        </authorList>
    </citation>
    <scope>NUCLEOTIDE SEQUENCE [LARGE SCALE GENOMIC DNA]</scope>
    <source>
        <strain evidence="16">Ruminococcus_obeum_SSTS_Bg7063</strain>
    </source>
</reference>
<gene>
    <name evidence="15" type="ORF">DW021_06190</name>
    <name evidence="14" type="ORF">DW040_10010</name>
    <name evidence="13" type="ORF">DW222_09190</name>
    <name evidence="12" type="ORF">DW272_09400</name>
    <name evidence="11" type="ORF">DW723_12205</name>
    <name evidence="10" type="ORF">DWW07_05835</name>
    <name evidence="9" type="ORF">DWX77_06660</name>
    <name evidence="8" type="ORF">DWZ12_00855</name>
    <name evidence="7" type="ORF">DXB38_04275</name>
    <name evidence="6" type="ORF">ERS852394_00572</name>
    <name evidence="16" type="ORF">ROSSTS7063_02977</name>
</gene>
<evidence type="ECO:0000256" key="1">
    <source>
        <dbReference type="ARBA" id="ARBA00004141"/>
    </source>
</evidence>
<evidence type="ECO:0000313" key="11">
    <source>
        <dbReference type="EMBL" id="RHE72567.1"/>
    </source>
</evidence>
<name>A0A173YBZ5_9FIRM</name>
<dbReference type="InterPro" id="IPR010540">
    <property type="entry name" value="CmpB_TMEM229"/>
</dbReference>
<evidence type="ECO:0000313" key="20">
    <source>
        <dbReference type="Proteomes" id="UP000283585"/>
    </source>
</evidence>
<evidence type="ECO:0000313" key="19">
    <source>
        <dbReference type="Proteomes" id="UP000265828"/>
    </source>
</evidence>
<dbReference type="EMBL" id="QSKO01000018">
    <property type="protein sequence ID" value="RHE72567.1"/>
    <property type="molecule type" value="Genomic_DNA"/>
</dbReference>
<keyword evidence="2 5" id="KW-0812">Transmembrane</keyword>
<evidence type="ECO:0000313" key="18">
    <source>
        <dbReference type="Proteomes" id="UP000261105"/>
    </source>
</evidence>
<dbReference type="EMBL" id="CABHNB010000043">
    <property type="protein sequence ID" value="VUX19420.1"/>
    <property type="molecule type" value="Genomic_DNA"/>
</dbReference>
<evidence type="ECO:0000313" key="12">
    <source>
        <dbReference type="EMBL" id="RHG17253.1"/>
    </source>
</evidence>
<reference evidence="6 17" key="1">
    <citation type="submission" date="2015-09" db="EMBL/GenBank/DDBJ databases">
        <authorList>
            <consortium name="Pathogen Informatics"/>
        </authorList>
    </citation>
    <scope>NUCLEOTIDE SEQUENCE [LARGE SCALE GENOMIC DNA]</scope>
    <source>
        <strain evidence="6 17">2789STDY5608837</strain>
    </source>
</reference>
<dbReference type="GO" id="GO:0016020">
    <property type="term" value="C:membrane"/>
    <property type="evidence" value="ECO:0007669"/>
    <property type="project" value="UniProtKB-SubCell"/>
</dbReference>
<keyword evidence="27" id="KW-1185">Reference proteome</keyword>
<evidence type="ECO:0000256" key="2">
    <source>
        <dbReference type="ARBA" id="ARBA00022692"/>
    </source>
</evidence>
<dbReference type="Proteomes" id="UP000261105">
    <property type="component" value="Unassembled WGS sequence"/>
</dbReference>
<dbReference type="EMBL" id="QRHZ01000004">
    <property type="protein sequence ID" value="RHG17253.1"/>
    <property type="molecule type" value="Genomic_DNA"/>
</dbReference>
<dbReference type="EMBL" id="QSUZ01000004">
    <property type="protein sequence ID" value="RGN88914.1"/>
    <property type="molecule type" value="Genomic_DNA"/>
</dbReference>
<evidence type="ECO:0000313" key="13">
    <source>
        <dbReference type="EMBL" id="RHH18506.1"/>
    </source>
</evidence>
<dbReference type="Proteomes" id="UP000283585">
    <property type="component" value="Unassembled WGS sequence"/>
</dbReference>
<evidence type="ECO:0000313" key="21">
    <source>
        <dbReference type="Proteomes" id="UP000283928"/>
    </source>
</evidence>
<dbReference type="Proteomes" id="UP000409147">
    <property type="component" value="Unassembled WGS sequence"/>
</dbReference>
<feature type="transmembrane region" description="Helical" evidence="5">
    <location>
        <begin position="70"/>
        <end position="87"/>
    </location>
</feature>
<dbReference type="Proteomes" id="UP000095409">
    <property type="component" value="Unassembled WGS sequence"/>
</dbReference>
<evidence type="ECO:0000313" key="10">
    <source>
        <dbReference type="EMBL" id="RGV65162.1"/>
    </source>
</evidence>
<evidence type="ECO:0000313" key="17">
    <source>
        <dbReference type="Proteomes" id="UP000095409"/>
    </source>
</evidence>
<evidence type="ECO:0000313" key="7">
    <source>
        <dbReference type="EMBL" id="RGN88914.1"/>
    </source>
</evidence>
<dbReference type="EMBL" id="QROE01000004">
    <property type="protein sequence ID" value="RHK95069.1"/>
    <property type="molecule type" value="Genomic_DNA"/>
</dbReference>
<comment type="subcellular location">
    <subcellularLocation>
        <location evidence="1">Membrane</location>
        <topology evidence="1">Multi-pass membrane protein</topology>
    </subcellularLocation>
</comment>
<evidence type="ECO:0000313" key="15">
    <source>
        <dbReference type="EMBL" id="RHL48915.1"/>
    </source>
</evidence>
<evidence type="ECO:0000313" key="8">
    <source>
        <dbReference type="EMBL" id="RGQ07780.1"/>
    </source>
</evidence>
<dbReference type="GeneID" id="79803810"/>
<dbReference type="EMBL" id="QRVV01000013">
    <property type="protein sequence ID" value="RGS74929.1"/>
    <property type="molecule type" value="Genomic_DNA"/>
</dbReference>
<proteinExistence type="predicted"/>
<protein>
    <submittedName>
        <fullName evidence="6">Predicted membrane protein</fullName>
    </submittedName>
</protein>
<evidence type="ECO:0000256" key="3">
    <source>
        <dbReference type="ARBA" id="ARBA00022989"/>
    </source>
</evidence>
<dbReference type="AlphaFoldDB" id="A0A173YBZ5"/>
<evidence type="ECO:0000313" key="9">
    <source>
        <dbReference type="EMBL" id="RGS74929.1"/>
    </source>
</evidence>
<feature type="transmembrane region" description="Helical" evidence="5">
    <location>
        <begin position="6"/>
        <end position="29"/>
    </location>
</feature>
<dbReference type="EMBL" id="QRSS01000001">
    <property type="protein sequence ID" value="RGQ07780.1"/>
    <property type="molecule type" value="Genomic_DNA"/>
</dbReference>
<dbReference type="Proteomes" id="UP000284220">
    <property type="component" value="Unassembled WGS sequence"/>
</dbReference>
<dbReference type="Pfam" id="PF06541">
    <property type="entry name" value="ABC_trans_CmpB"/>
    <property type="match status" value="1"/>
</dbReference>
<dbReference type="EMBL" id="CYZD01000002">
    <property type="protein sequence ID" value="CUN61100.1"/>
    <property type="molecule type" value="Genomic_DNA"/>
</dbReference>
<evidence type="ECO:0000313" key="25">
    <source>
        <dbReference type="Proteomes" id="UP000284267"/>
    </source>
</evidence>
<evidence type="ECO:0000313" key="16">
    <source>
        <dbReference type="EMBL" id="VUX19420.1"/>
    </source>
</evidence>
<dbReference type="EMBL" id="QRZI01000003">
    <property type="protein sequence ID" value="RGV65162.1"/>
    <property type="molecule type" value="Genomic_DNA"/>
</dbReference>
<sequence length="131" mass="14727">MNQNISNFLLCGSAGWCMEIFWTGLHSLFTGQKTLTGKTSLLMFPIYGCAAVIAPLSVKLSSFPFFYRGILYTAGFYLVEFISGSFLKQFGMCPWDYSGVPLQCHGVIRLDYAPLWFTAGLIFEKILTVHR</sequence>
<accession>A0A173YBZ5</accession>
<organism evidence="6 17">
    <name type="scientific">Blautia obeum</name>
    <dbReference type="NCBI Taxonomy" id="40520"/>
    <lineage>
        <taxon>Bacteria</taxon>
        <taxon>Bacillati</taxon>
        <taxon>Bacillota</taxon>
        <taxon>Clostridia</taxon>
        <taxon>Lachnospirales</taxon>
        <taxon>Lachnospiraceae</taxon>
        <taxon>Blautia</taxon>
    </lineage>
</organism>
<evidence type="ECO:0000313" key="6">
    <source>
        <dbReference type="EMBL" id="CUN61100.1"/>
    </source>
</evidence>
<dbReference type="Proteomes" id="UP000265828">
    <property type="component" value="Unassembled WGS sequence"/>
</dbReference>
<dbReference type="Proteomes" id="UP000283928">
    <property type="component" value="Unassembled WGS sequence"/>
</dbReference>
<evidence type="ECO:0000313" key="27">
    <source>
        <dbReference type="Proteomes" id="UP000409147"/>
    </source>
</evidence>
<dbReference type="Proteomes" id="UP000284242">
    <property type="component" value="Unassembled WGS sequence"/>
</dbReference>
<evidence type="ECO:0000313" key="14">
    <source>
        <dbReference type="EMBL" id="RHK95069.1"/>
    </source>
</evidence>
<dbReference type="EMBL" id="QROS01000003">
    <property type="protein sequence ID" value="RHL48915.1"/>
    <property type="molecule type" value="Genomic_DNA"/>
</dbReference>
<evidence type="ECO:0000313" key="24">
    <source>
        <dbReference type="Proteomes" id="UP000284242"/>
    </source>
</evidence>
<evidence type="ECO:0000256" key="5">
    <source>
        <dbReference type="SAM" id="Phobius"/>
    </source>
</evidence>
<feature type="transmembrane region" description="Helical" evidence="5">
    <location>
        <begin position="41"/>
        <end position="58"/>
    </location>
</feature>
<reference evidence="18 19" key="2">
    <citation type="submission" date="2018-08" db="EMBL/GenBank/DDBJ databases">
        <title>A genome reference for cultivated species of the human gut microbiota.</title>
        <authorList>
            <person name="Zou Y."/>
            <person name="Xue W."/>
            <person name="Luo G."/>
        </authorList>
    </citation>
    <scope>NUCLEOTIDE SEQUENCE [LARGE SCALE GENOMIC DNA]</scope>
    <source>
        <strain evidence="10 19">AF14-23</strain>
        <strain evidence="9 24">AF21-24</strain>
        <strain evidence="8 20">AF29-2BH</strain>
        <strain evidence="15 26">AF37-6AC</strain>
        <strain evidence="14 25">AF39-4</strain>
        <strain evidence="13 22">AM18-2AC</strain>
        <strain evidence="12 23">AM22-9LB</strain>
        <strain evidence="11 21">AM27-32LB</strain>
        <strain evidence="7 18">OM03-6</strain>
    </source>
</reference>
<dbReference type="PANTHER" id="PTHR31746">
    <property type="entry name" value="TRANSMEMBRANE PROTEIN 229 FAMILY MEMBER"/>
    <property type="match status" value="1"/>
</dbReference>
<dbReference type="Proteomes" id="UP000285897">
    <property type="component" value="Unassembled WGS sequence"/>
</dbReference>
<evidence type="ECO:0000313" key="26">
    <source>
        <dbReference type="Proteomes" id="UP000285897"/>
    </source>
</evidence>
<dbReference type="RefSeq" id="WP_005425118.1">
    <property type="nucleotide sequence ID" value="NZ_CABHNB010000043.1"/>
</dbReference>
<dbReference type="EMBL" id="QRJH01000004">
    <property type="protein sequence ID" value="RHH18506.1"/>
    <property type="molecule type" value="Genomic_DNA"/>
</dbReference>
<dbReference type="PANTHER" id="PTHR31746:SF2">
    <property type="entry name" value="TRANSMEMBRANE PROTEIN 229A"/>
    <property type="match status" value="1"/>
</dbReference>
<keyword evidence="4 5" id="KW-0472">Membrane</keyword>
<evidence type="ECO:0000313" key="22">
    <source>
        <dbReference type="Proteomes" id="UP000284024"/>
    </source>
</evidence>
<evidence type="ECO:0000256" key="4">
    <source>
        <dbReference type="ARBA" id="ARBA00023136"/>
    </source>
</evidence>
<dbReference type="Proteomes" id="UP000284024">
    <property type="component" value="Unassembled WGS sequence"/>
</dbReference>
<dbReference type="Proteomes" id="UP000284267">
    <property type="component" value="Unassembled WGS sequence"/>
</dbReference>
<keyword evidence="3 5" id="KW-1133">Transmembrane helix</keyword>